<protein>
    <submittedName>
        <fullName evidence="1">Uncharacterized protein</fullName>
    </submittedName>
</protein>
<dbReference type="EMBL" id="BTSY01000002">
    <property type="protein sequence ID" value="GMT14208.1"/>
    <property type="molecule type" value="Genomic_DNA"/>
</dbReference>
<feature type="non-terminal residue" evidence="1">
    <location>
        <position position="169"/>
    </location>
</feature>
<gene>
    <name evidence="1" type="ORF">PFISCL1PPCAC_5505</name>
</gene>
<sequence length="169" mass="20117">SWLFSANIRDQYYAALFNLFPNKCSVRDIYNKYHDLRIRFESGNRLPYPCPSTDNKTLGKIYKDECEELNIFNPCYRCGMLDCNRHEQLSEELEVASRKPVKPPLADYSTTACSFLCHYKFEERMAHQAENIRESRWREETGDWLPFTYTVVQKRDKKKVRKAPKRKVA</sequence>
<dbReference type="AlphaFoldDB" id="A0AAV5V4Z4"/>
<proteinExistence type="predicted"/>
<accession>A0AAV5V4Z4</accession>
<dbReference type="Proteomes" id="UP001432322">
    <property type="component" value="Unassembled WGS sequence"/>
</dbReference>
<evidence type="ECO:0000313" key="2">
    <source>
        <dbReference type="Proteomes" id="UP001432322"/>
    </source>
</evidence>
<name>A0AAV5V4Z4_9BILA</name>
<keyword evidence="2" id="KW-1185">Reference proteome</keyword>
<evidence type="ECO:0000313" key="1">
    <source>
        <dbReference type="EMBL" id="GMT14208.1"/>
    </source>
</evidence>
<comment type="caution">
    <text evidence="1">The sequence shown here is derived from an EMBL/GenBank/DDBJ whole genome shotgun (WGS) entry which is preliminary data.</text>
</comment>
<reference evidence="1" key="1">
    <citation type="submission" date="2023-10" db="EMBL/GenBank/DDBJ databases">
        <title>Genome assembly of Pristionchus species.</title>
        <authorList>
            <person name="Yoshida K."/>
            <person name="Sommer R.J."/>
        </authorList>
    </citation>
    <scope>NUCLEOTIDE SEQUENCE</scope>
    <source>
        <strain evidence="1">RS5133</strain>
    </source>
</reference>
<organism evidence="1 2">
    <name type="scientific">Pristionchus fissidentatus</name>
    <dbReference type="NCBI Taxonomy" id="1538716"/>
    <lineage>
        <taxon>Eukaryota</taxon>
        <taxon>Metazoa</taxon>
        <taxon>Ecdysozoa</taxon>
        <taxon>Nematoda</taxon>
        <taxon>Chromadorea</taxon>
        <taxon>Rhabditida</taxon>
        <taxon>Rhabditina</taxon>
        <taxon>Diplogasteromorpha</taxon>
        <taxon>Diplogasteroidea</taxon>
        <taxon>Neodiplogasteridae</taxon>
        <taxon>Pristionchus</taxon>
    </lineage>
</organism>
<feature type="non-terminal residue" evidence="1">
    <location>
        <position position="1"/>
    </location>
</feature>